<dbReference type="SUPFAM" id="SSF46785">
    <property type="entry name" value="Winged helix' DNA-binding domain"/>
    <property type="match status" value="1"/>
</dbReference>
<protein>
    <submittedName>
        <fullName evidence="7">LysR family transcriptional regulator</fullName>
    </submittedName>
</protein>
<evidence type="ECO:0000259" key="6">
    <source>
        <dbReference type="PROSITE" id="PS50931"/>
    </source>
</evidence>
<dbReference type="PROSITE" id="PS50931">
    <property type="entry name" value="HTH_LYSR"/>
    <property type="match status" value="1"/>
</dbReference>
<dbReference type="InterPro" id="IPR036390">
    <property type="entry name" value="WH_DNA-bd_sf"/>
</dbReference>
<keyword evidence="4" id="KW-0804">Transcription</keyword>
<dbReference type="Proteomes" id="UP000438991">
    <property type="component" value="Unassembled WGS sequence"/>
</dbReference>
<comment type="caution">
    <text evidence="7">The sequence shown here is derived from an EMBL/GenBank/DDBJ whole genome shotgun (WGS) entry which is preliminary data.</text>
</comment>
<dbReference type="Pfam" id="PF03466">
    <property type="entry name" value="LysR_substrate"/>
    <property type="match status" value="1"/>
</dbReference>
<dbReference type="RefSeq" id="WP_155481509.1">
    <property type="nucleotide sequence ID" value="NZ_WNKV01000027.1"/>
</dbReference>
<evidence type="ECO:0000256" key="5">
    <source>
        <dbReference type="SAM" id="MobiDB-lite"/>
    </source>
</evidence>
<dbReference type="EMBL" id="WNKV01000027">
    <property type="protein sequence ID" value="MTW19244.1"/>
    <property type="molecule type" value="Genomic_DNA"/>
</dbReference>
<sequence length="314" mass="34586">MTSELNFKHLRYFQVVAHEGHVTRAARRLNLSQSAVSTQIGLLEKRLGHALFHREKRSLRLTEAGRIALDHADALFGIGDDLVATLKRKGAKRLALRIGAIATLSRNFQMAFLRPVLGRVDVEIALRSASAAELYGGLADHHLDVVLTNHPPPFDATTLYVAHRLAEQPISLIGVPRLCAPRLSLPDRLSQVPLILPAAGTGLRMGFDALAARFEVRPQIAAEVDDIAMMRLLAREGVGLAVLPPIAVQDELAGRLLAIAAKLPALTETFYGVTVDRRFPNPLVRDLLRPRSYNFRPDRPAASSHPPNKLKRRK</sequence>
<dbReference type="Gene3D" id="1.10.10.10">
    <property type="entry name" value="Winged helix-like DNA-binding domain superfamily/Winged helix DNA-binding domain"/>
    <property type="match status" value="1"/>
</dbReference>
<dbReference type="AlphaFoldDB" id="A0A9X4XSM2"/>
<evidence type="ECO:0000313" key="8">
    <source>
        <dbReference type="Proteomes" id="UP000438991"/>
    </source>
</evidence>
<dbReference type="InterPro" id="IPR036388">
    <property type="entry name" value="WH-like_DNA-bd_sf"/>
</dbReference>
<evidence type="ECO:0000256" key="1">
    <source>
        <dbReference type="ARBA" id="ARBA00009437"/>
    </source>
</evidence>
<reference evidence="7 8" key="1">
    <citation type="submission" date="2019-11" db="EMBL/GenBank/DDBJ databases">
        <title>Whole-genome sequence of Rhodoplanes serenus DSM 18633, type strain.</title>
        <authorList>
            <person name="Kyndt J.A."/>
            <person name="Meyer T.E."/>
        </authorList>
    </citation>
    <scope>NUCLEOTIDE SEQUENCE [LARGE SCALE GENOMIC DNA]</scope>
    <source>
        <strain evidence="7 8">DSM 18633</strain>
    </source>
</reference>
<dbReference type="GO" id="GO:0000976">
    <property type="term" value="F:transcription cis-regulatory region binding"/>
    <property type="evidence" value="ECO:0007669"/>
    <property type="project" value="TreeGrafter"/>
</dbReference>
<comment type="similarity">
    <text evidence="1">Belongs to the LysR transcriptional regulatory family.</text>
</comment>
<dbReference type="PRINTS" id="PR00039">
    <property type="entry name" value="HTHLYSR"/>
</dbReference>
<keyword evidence="3" id="KW-0238">DNA-binding</keyword>
<gene>
    <name evidence="7" type="ORF">GJ689_23900</name>
</gene>
<dbReference type="SUPFAM" id="SSF53850">
    <property type="entry name" value="Periplasmic binding protein-like II"/>
    <property type="match status" value="1"/>
</dbReference>
<accession>A0A9X4XSM2</accession>
<name>A0A9X4XSM2_9BRAD</name>
<dbReference type="Gene3D" id="3.40.190.290">
    <property type="match status" value="1"/>
</dbReference>
<evidence type="ECO:0000256" key="4">
    <source>
        <dbReference type="ARBA" id="ARBA00023163"/>
    </source>
</evidence>
<dbReference type="InterPro" id="IPR005119">
    <property type="entry name" value="LysR_subst-bd"/>
</dbReference>
<proteinExistence type="inferred from homology"/>
<evidence type="ECO:0000256" key="3">
    <source>
        <dbReference type="ARBA" id="ARBA00023125"/>
    </source>
</evidence>
<evidence type="ECO:0000313" key="7">
    <source>
        <dbReference type="EMBL" id="MTW19244.1"/>
    </source>
</evidence>
<dbReference type="InterPro" id="IPR000847">
    <property type="entry name" value="LysR_HTH_N"/>
</dbReference>
<dbReference type="Pfam" id="PF00126">
    <property type="entry name" value="HTH_1"/>
    <property type="match status" value="1"/>
</dbReference>
<dbReference type="FunFam" id="1.10.10.10:FF:000001">
    <property type="entry name" value="LysR family transcriptional regulator"/>
    <property type="match status" value="1"/>
</dbReference>
<evidence type="ECO:0000256" key="2">
    <source>
        <dbReference type="ARBA" id="ARBA00023015"/>
    </source>
</evidence>
<feature type="region of interest" description="Disordered" evidence="5">
    <location>
        <begin position="294"/>
        <end position="314"/>
    </location>
</feature>
<dbReference type="PANTHER" id="PTHR30126:SF98">
    <property type="entry name" value="HTH-TYPE TRANSCRIPTIONAL ACTIVATOR BAUR"/>
    <property type="match status" value="1"/>
</dbReference>
<dbReference type="CDD" id="cd05466">
    <property type="entry name" value="PBP2_LTTR_substrate"/>
    <property type="match status" value="1"/>
</dbReference>
<dbReference type="GO" id="GO:0003700">
    <property type="term" value="F:DNA-binding transcription factor activity"/>
    <property type="evidence" value="ECO:0007669"/>
    <property type="project" value="InterPro"/>
</dbReference>
<feature type="domain" description="HTH lysR-type" evidence="6">
    <location>
        <begin position="5"/>
        <end position="62"/>
    </location>
</feature>
<keyword evidence="2" id="KW-0805">Transcription regulation</keyword>
<dbReference type="PANTHER" id="PTHR30126">
    <property type="entry name" value="HTH-TYPE TRANSCRIPTIONAL REGULATOR"/>
    <property type="match status" value="1"/>
</dbReference>
<organism evidence="7 8">
    <name type="scientific">Rhodoplanes serenus</name>
    <dbReference type="NCBI Taxonomy" id="200615"/>
    <lineage>
        <taxon>Bacteria</taxon>
        <taxon>Pseudomonadati</taxon>
        <taxon>Pseudomonadota</taxon>
        <taxon>Alphaproteobacteria</taxon>
        <taxon>Hyphomicrobiales</taxon>
        <taxon>Nitrobacteraceae</taxon>
        <taxon>Rhodoplanes</taxon>
    </lineage>
</organism>